<gene>
    <name evidence="3" type="primary">LOC104608708</name>
</gene>
<sequence>MGFVFLLVGYCSFTSLRDPKRDKITEIHDNEMDGFCFSFEAPTSRWPESRPLILWLNGGTGCSSMAYGAAEEMWPFRIHPERKTLFFNPYAWNNPAKMLFLESPTVVGFSYSNTLSDLYTTSDQRTVSVLLFRTLRAACDFGSPQHPHIVVFSVIL</sequence>
<dbReference type="eggNOG" id="KOG1282">
    <property type="taxonomic scope" value="Eukaryota"/>
</dbReference>
<evidence type="ECO:0000313" key="3">
    <source>
        <dbReference type="RefSeq" id="XP_010273066.2"/>
    </source>
</evidence>
<evidence type="ECO:0000256" key="1">
    <source>
        <dbReference type="ARBA" id="ARBA00009431"/>
    </source>
</evidence>
<reference evidence="3" key="1">
    <citation type="submission" date="2025-08" db="UniProtKB">
        <authorList>
            <consortium name="RefSeq"/>
        </authorList>
    </citation>
    <scope>IDENTIFICATION</scope>
</reference>
<dbReference type="GeneID" id="104608708"/>
<dbReference type="PANTHER" id="PTHR11802">
    <property type="entry name" value="SERINE PROTEASE FAMILY S10 SERINE CARBOXYPEPTIDASE"/>
    <property type="match status" value="1"/>
</dbReference>
<dbReference type="Gene3D" id="3.40.50.1820">
    <property type="entry name" value="alpha/beta hydrolase"/>
    <property type="match status" value="1"/>
</dbReference>
<dbReference type="GO" id="GO:0006508">
    <property type="term" value="P:proteolysis"/>
    <property type="evidence" value="ECO:0007669"/>
    <property type="project" value="InterPro"/>
</dbReference>
<dbReference type="InterPro" id="IPR001563">
    <property type="entry name" value="Peptidase_S10"/>
</dbReference>
<name>A0A1U8AXR2_NELNU</name>
<keyword evidence="2" id="KW-1185">Reference proteome</keyword>
<dbReference type="KEGG" id="nnu:104608708"/>
<dbReference type="OrthoDB" id="937097at2759"/>
<accession>A0A1U8AXR2</accession>
<comment type="similarity">
    <text evidence="1">Belongs to the peptidase S10 family.</text>
</comment>
<dbReference type="SUPFAM" id="SSF53474">
    <property type="entry name" value="alpha/beta-Hydrolases"/>
    <property type="match status" value="1"/>
</dbReference>
<dbReference type="GO" id="GO:0004185">
    <property type="term" value="F:serine-type carboxypeptidase activity"/>
    <property type="evidence" value="ECO:0007669"/>
    <property type="project" value="InterPro"/>
</dbReference>
<proteinExistence type="inferred from homology"/>
<dbReference type="STRING" id="4432.A0A1U8AXR2"/>
<dbReference type="PANTHER" id="PTHR11802:SF198">
    <property type="entry name" value="SERINE CARBOXYPEPTIDASE-LIKE 27"/>
    <property type="match status" value="1"/>
</dbReference>
<protein>
    <submittedName>
        <fullName evidence="3">Serine carboxypeptidase-like 26</fullName>
    </submittedName>
</protein>
<dbReference type="InterPro" id="IPR029058">
    <property type="entry name" value="AB_hydrolase_fold"/>
</dbReference>
<dbReference type="RefSeq" id="XP_010273066.2">
    <property type="nucleotide sequence ID" value="XM_010274764.2"/>
</dbReference>
<evidence type="ECO:0000313" key="2">
    <source>
        <dbReference type="Proteomes" id="UP000189703"/>
    </source>
</evidence>
<dbReference type="AlphaFoldDB" id="A0A1U8AXR2"/>
<organism evidence="2 3">
    <name type="scientific">Nelumbo nucifera</name>
    <name type="common">Sacred lotus</name>
    <dbReference type="NCBI Taxonomy" id="4432"/>
    <lineage>
        <taxon>Eukaryota</taxon>
        <taxon>Viridiplantae</taxon>
        <taxon>Streptophyta</taxon>
        <taxon>Embryophyta</taxon>
        <taxon>Tracheophyta</taxon>
        <taxon>Spermatophyta</taxon>
        <taxon>Magnoliopsida</taxon>
        <taxon>Proteales</taxon>
        <taxon>Nelumbonaceae</taxon>
        <taxon>Nelumbo</taxon>
    </lineage>
</organism>
<dbReference type="Pfam" id="PF00450">
    <property type="entry name" value="Peptidase_S10"/>
    <property type="match status" value="1"/>
</dbReference>
<dbReference type="Proteomes" id="UP000189703">
    <property type="component" value="Unplaced"/>
</dbReference>